<evidence type="ECO:0000313" key="6">
    <source>
        <dbReference type="EMBL" id="MEE4540499.1"/>
    </source>
</evidence>
<comment type="subcellular location">
    <subcellularLocation>
        <location evidence="1">Membrane</location>
        <topology evidence="1">Multi-pass membrane protein</topology>
    </subcellularLocation>
</comment>
<proteinExistence type="predicted"/>
<evidence type="ECO:0000256" key="2">
    <source>
        <dbReference type="ARBA" id="ARBA00022692"/>
    </source>
</evidence>
<feature type="transmembrane region" description="Helical" evidence="5">
    <location>
        <begin position="6"/>
        <end position="26"/>
    </location>
</feature>
<evidence type="ECO:0000313" key="7">
    <source>
        <dbReference type="Proteomes" id="UP001344658"/>
    </source>
</evidence>
<keyword evidence="3 5" id="KW-1133">Transmembrane helix</keyword>
<reference evidence="6 7" key="1">
    <citation type="submission" date="2023-12" db="EMBL/GenBank/DDBJ databases">
        <title>Streptomyces sp. V4-01.</title>
        <authorList>
            <person name="Somphong A."/>
            <person name="Phongsopitanun W."/>
        </authorList>
    </citation>
    <scope>NUCLEOTIDE SEQUENCE [LARGE SCALE GENOMIC DNA]</scope>
    <source>
        <strain evidence="6 7">V4-01</strain>
    </source>
</reference>
<feature type="transmembrane region" description="Helical" evidence="5">
    <location>
        <begin position="47"/>
        <end position="68"/>
    </location>
</feature>
<evidence type="ECO:0000256" key="5">
    <source>
        <dbReference type="SAM" id="Phobius"/>
    </source>
</evidence>
<feature type="transmembrane region" description="Helical" evidence="5">
    <location>
        <begin position="74"/>
        <end position="93"/>
    </location>
</feature>
<name>A0ABU7P566_9ACTN</name>
<dbReference type="Proteomes" id="UP001344658">
    <property type="component" value="Unassembled WGS sequence"/>
</dbReference>
<evidence type="ECO:0000256" key="3">
    <source>
        <dbReference type="ARBA" id="ARBA00022989"/>
    </source>
</evidence>
<accession>A0ABU7P566</accession>
<evidence type="ECO:0000256" key="1">
    <source>
        <dbReference type="ARBA" id="ARBA00004141"/>
    </source>
</evidence>
<sequence>MNLALWIVAGLLAAAYLLGGAFKVVTPKERIAAFGHSAQWVEDFGAGGVKAIGALEVLGAIGLILPAVLDTAPVLVPLAALGLVAVMVGAAITRIRRHELTLMLVDLAYLALAALVAWGRLGPESFVH</sequence>
<dbReference type="RefSeq" id="WP_330792262.1">
    <property type="nucleotide sequence ID" value="NZ_JAZEWV010000001.1"/>
</dbReference>
<evidence type="ECO:0000256" key="4">
    <source>
        <dbReference type="ARBA" id="ARBA00023136"/>
    </source>
</evidence>
<keyword evidence="7" id="KW-1185">Reference proteome</keyword>
<dbReference type="InterPro" id="IPR032808">
    <property type="entry name" value="DoxX"/>
</dbReference>
<feature type="transmembrane region" description="Helical" evidence="5">
    <location>
        <begin position="100"/>
        <end position="121"/>
    </location>
</feature>
<organism evidence="6 7">
    <name type="scientific">Actinacidiphila polyblastidii</name>
    <dbReference type="NCBI Taxonomy" id="3110430"/>
    <lineage>
        <taxon>Bacteria</taxon>
        <taxon>Bacillati</taxon>
        <taxon>Actinomycetota</taxon>
        <taxon>Actinomycetes</taxon>
        <taxon>Kitasatosporales</taxon>
        <taxon>Streptomycetaceae</taxon>
        <taxon>Actinacidiphila</taxon>
    </lineage>
</organism>
<dbReference type="Pfam" id="PF13564">
    <property type="entry name" value="DoxX_2"/>
    <property type="match status" value="1"/>
</dbReference>
<gene>
    <name evidence="6" type="ORF">V2S66_00775</name>
</gene>
<dbReference type="EMBL" id="JAZEWV010000001">
    <property type="protein sequence ID" value="MEE4540499.1"/>
    <property type="molecule type" value="Genomic_DNA"/>
</dbReference>
<protein>
    <submittedName>
        <fullName evidence="6">DoxX family protein</fullName>
    </submittedName>
</protein>
<keyword evidence="4 5" id="KW-0472">Membrane</keyword>
<comment type="caution">
    <text evidence="6">The sequence shown here is derived from an EMBL/GenBank/DDBJ whole genome shotgun (WGS) entry which is preliminary data.</text>
</comment>
<keyword evidence="2 5" id="KW-0812">Transmembrane</keyword>